<proteinExistence type="inferred from homology"/>
<dbReference type="Proteomes" id="UP000808761">
    <property type="component" value="Unassembled WGS sequence"/>
</dbReference>
<feature type="site" description="Transition state stabilizer" evidence="7">
    <location>
        <position position="133"/>
    </location>
</feature>
<evidence type="ECO:0000313" key="10">
    <source>
        <dbReference type="EMBL" id="MBI5078402.1"/>
    </source>
</evidence>
<dbReference type="NCBIfam" id="TIGR00151">
    <property type="entry name" value="ispF"/>
    <property type="match status" value="1"/>
</dbReference>
<dbReference type="PROSITE" id="PS01350">
    <property type="entry name" value="ISPF"/>
    <property type="match status" value="1"/>
</dbReference>
<reference evidence="10" key="1">
    <citation type="submission" date="2020-07" db="EMBL/GenBank/DDBJ databases">
        <title>Huge and variable diversity of episymbiotic CPR bacteria and DPANN archaea in groundwater ecosystems.</title>
        <authorList>
            <person name="He C.Y."/>
            <person name="Keren R."/>
            <person name="Whittaker M."/>
            <person name="Farag I.F."/>
            <person name="Doudna J."/>
            <person name="Cate J.H.D."/>
            <person name="Banfield J.F."/>
        </authorList>
    </citation>
    <scope>NUCLEOTIDE SEQUENCE</scope>
    <source>
        <strain evidence="10">NC_groundwater_1860_Pr3_B-0.1um_51_7</strain>
    </source>
</reference>
<keyword evidence="5 7" id="KW-0414">Isoprene biosynthesis</keyword>
<comment type="cofactor">
    <cofactor evidence="7">
        <name>a divalent metal cation</name>
        <dbReference type="ChEBI" id="CHEBI:60240"/>
    </cofactor>
    <text evidence="7">Binds 1 divalent metal cation per subunit.</text>
</comment>
<comment type="pathway">
    <text evidence="2 7">Isoprenoid biosynthesis; isopentenyl diphosphate biosynthesis via DXP pathway; isopentenyl diphosphate from 1-deoxy-D-xylulose 5-phosphate: step 4/6.</text>
</comment>
<dbReference type="InterPro" id="IPR003526">
    <property type="entry name" value="MECDP_synthase"/>
</dbReference>
<evidence type="ECO:0000256" key="1">
    <source>
        <dbReference type="ARBA" id="ARBA00000200"/>
    </source>
</evidence>
<organism evidence="10 11">
    <name type="scientific">Candidatus Saganbacteria bacterium</name>
    <dbReference type="NCBI Taxonomy" id="2575572"/>
    <lineage>
        <taxon>Bacteria</taxon>
        <taxon>Bacillati</taxon>
        <taxon>Saganbacteria</taxon>
    </lineage>
</organism>
<evidence type="ECO:0000256" key="6">
    <source>
        <dbReference type="ARBA" id="ARBA00023239"/>
    </source>
</evidence>
<dbReference type="GO" id="GO:0019288">
    <property type="term" value="P:isopentenyl diphosphate biosynthetic process, methylerythritol 4-phosphate pathway"/>
    <property type="evidence" value="ECO:0007669"/>
    <property type="project" value="UniProtKB-UniRule"/>
</dbReference>
<evidence type="ECO:0000256" key="5">
    <source>
        <dbReference type="ARBA" id="ARBA00023229"/>
    </source>
</evidence>
<dbReference type="PANTHER" id="PTHR43181">
    <property type="entry name" value="2-C-METHYL-D-ERYTHRITOL 2,4-CYCLODIPHOSPHATE SYNTHASE, CHLOROPLASTIC"/>
    <property type="match status" value="1"/>
</dbReference>
<feature type="domain" description="2-C-methyl-D-erythritol 2,4-cyclodiphosphate synthase" evidence="9">
    <location>
        <begin position="1"/>
        <end position="154"/>
    </location>
</feature>
<protein>
    <recommendedName>
        <fullName evidence="3 7">2-C-methyl-D-erythritol 2,4-cyclodiphosphate synthase</fullName>
        <shortName evidence="7">MECDP-synthase</shortName>
        <shortName evidence="7">MECPP-synthase</shortName>
        <shortName evidence="7">MECPS</shortName>
        <ecNumber evidence="3 7">4.6.1.12</ecNumber>
    </recommendedName>
</protein>
<feature type="binding site" evidence="7">
    <location>
        <position position="10"/>
    </location>
    <ligand>
        <name>a divalent metal cation</name>
        <dbReference type="ChEBI" id="CHEBI:60240"/>
    </ligand>
</feature>
<feature type="binding site" evidence="7">
    <location>
        <begin position="8"/>
        <end position="10"/>
    </location>
    <ligand>
        <name>4-CDP-2-C-methyl-D-erythritol 2-phosphate</name>
        <dbReference type="ChEBI" id="CHEBI:57919"/>
    </ligand>
</feature>
<feature type="binding site" evidence="7">
    <location>
        <begin position="56"/>
        <end position="58"/>
    </location>
    <ligand>
        <name>4-CDP-2-C-methyl-D-erythritol 2-phosphate</name>
        <dbReference type="ChEBI" id="CHEBI:57919"/>
    </ligand>
</feature>
<evidence type="ECO:0000259" key="9">
    <source>
        <dbReference type="Pfam" id="PF02542"/>
    </source>
</evidence>
<dbReference type="AlphaFoldDB" id="A0A9D6UJS7"/>
<comment type="function">
    <text evidence="7">Involved in the biosynthesis of isopentenyl diphosphate (IPP) and dimethylallyl diphosphate (DMAPP), two major building blocks of isoprenoid compounds. Catalyzes the conversion of 4-diphosphocytidyl-2-C-methyl-D-erythritol 2-phosphate (CDP-ME2P) to 2-C-methyl-D-erythritol 2,4-cyclodiphosphate (ME-CPP) with a corresponding release of cytidine 5-monophosphate (CMP).</text>
</comment>
<sequence>MRIGIGYDVHKLVKGRKLVIGGVEIPHKKGLLGWSDGDVLVHAVIDAILGAVGERDIGKHFPPGDPNYRGISSLKLLEFVKELLRSRGQALNNIDATVVTEEPRLAPYINEMCLILARTLEVPEALVNIKAKTEEGLGFTGGGQGIKAYAVCLLHKET</sequence>
<keyword evidence="4 7" id="KW-0479">Metal-binding</keyword>
<dbReference type="HAMAP" id="MF_00107">
    <property type="entry name" value="IspF"/>
    <property type="match status" value="1"/>
</dbReference>
<comment type="caution">
    <text evidence="7">Lacks conserved residue(s) required for the propagation of feature annotation.</text>
</comment>
<evidence type="ECO:0000256" key="8">
    <source>
        <dbReference type="RuleBase" id="RU004395"/>
    </source>
</evidence>
<feature type="binding site" evidence="7">
    <location>
        <position position="8"/>
    </location>
    <ligand>
        <name>a divalent metal cation</name>
        <dbReference type="ChEBI" id="CHEBI:60240"/>
    </ligand>
</feature>
<evidence type="ECO:0000256" key="2">
    <source>
        <dbReference type="ARBA" id="ARBA00004709"/>
    </source>
</evidence>
<keyword evidence="6 7" id="KW-0456">Lyase</keyword>
<feature type="binding site" evidence="7">
    <location>
        <position position="42"/>
    </location>
    <ligand>
        <name>a divalent metal cation</name>
        <dbReference type="ChEBI" id="CHEBI:60240"/>
    </ligand>
</feature>
<dbReference type="Pfam" id="PF02542">
    <property type="entry name" value="YgbB"/>
    <property type="match status" value="1"/>
</dbReference>
<gene>
    <name evidence="7" type="primary">ispF</name>
    <name evidence="10" type="ORF">HZB08_00060</name>
</gene>
<evidence type="ECO:0000256" key="4">
    <source>
        <dbReference type="ARBA" id="ARBA00022723"/>
    </source>
</evidence>
<dbReference type="CDD" id="cd00554">
    <property type="entry name" value="MECDP_synthase"/>
    <property type="match status" value="1"/>
</dbReference>
<dbReference type="SUPFAM" id="SSF69765">
    <property type="entry name" value="IpsF-like"/>
    <property type="match status" value="1"/>
</dbReference>
<comment type="subunit">
    <text evidence="7">Homotrimer.</text>
</comment>
<dbReference type="Gene3D" id="3.30.1330.50">
    <property type="entry name" value="2-C-methyl-D-erythritol 2,4-cyclodiphosphate synthase"/>
    <property type="match status" value="1"/>
</dbReference>
<dbReference type="InterPro" id="IPR036571">
    <property type="entry name" value="MECDP_synthase_sf"/>
</dbReference>
<comment type="caution">
    <text evidence="10">The sequence shown here is derived from an EMBL/GenBank/DDBJ whole genome shotgun (WGS) entry which is preliminary data.</text>
</comment>
<comment type="catalytic activity">
    <reaction evidence="1 7 8">
        <text>4-CDP-2-C-methyl-D-erythritol 2-phosphate = 2-C-methyl-D-erythritol 2,4-cyclic diphosphate + CMP</text>
        <dbReference type="Rhea" id="RHEA:23864"/>
        <dbReference type="ChEBI" id="CHEBI:57919"/>
        <dbReference type="ChEBI" id="CHEBI:58483"/>
        <dbReference type="ChEBI" id="CHEBI:60377"/>
        <dbReference type="EC" id="4.6.1.12"/>
    </reaction>
</comment>
<feature type="binding site" evidence="7">
    <location>
        <position position="139"/>
    </location>
    <ligand>
        <name>4-CDP-2-C-methyl-D-erythritol 2-phosphate</name>
        <dbReference type="ChEBI" id="CHEBI:57919"/>
    </ligand>
</feature>
<comment type="similarity">
    <text evidence="7 8">Belongs to the IspF family.</text>
</comment>
<name>A0A9D6UJS7_UNCSA</name>
<dbReference type="GO" id="GO:0046872">
    <property type="term" value="F:metal ion binding"/>
    <property type="evidence" value="ECO:0007669"/>
    <property type="project" value="UniProtKB-KW"/>
</dbReference>
<dbReference type="GO" id="GO:0008685">
    <property type="term" value="F:2-C-methyl-D-erythritol 2,4-cyclodiphosphate synthase activity"/>
    <property type="evidence" value="ECO:0007669"/>
    <property type="project" value="UniProtKB-UniRule"/>
</dbReference>
<evidence type="ECO:0000256" key="3">
    <source>
        <dbReference type="ARBA" id="ARBA00012579"/>
    </source>
</evidence>
<dbReference type="InterPro" id="IPR020555">
    <property type="entry name" value="MECDP_synthase_CS"/>
</dbReference>
<dbReference type="PANTHER" id="PTHR43181:SF1">
    <property type="entry name" value="2-C-METHYL-D-ERYTHRITOL 2,4-CYCLODIPHOSPHATE SYNTHASE, CHLOROPLASTIC"/>
    <property type="match status" value="1"/>
</dbReference>
<accession>A0A9D6UJS7</accession>
<dbReference type="GO" id="GO:0016114">
    <property type="term" value="P:terpenoid biosynthetic process"/>
    <property type="evidence" value="ECO:0007669"/>
    <property type="project" value="InterPro"/>
</dbReference>
<evidence type="ECO:0000256" key="7">
    <source>
        <dbReference type="HAMAP-Rule" id="MF_00107"/>
    </source>
</evidence>
<dbReference type="EC" id="4.6.1.12" evidence="3 7"/>
<dbReference type="EMBL" id="JACRKR010000004">
    <property type="protein sequence ID" value="MBI5078402.1"/>
    <property type="molecule type" value="Genomic_DNA"/>
</dbReference>
<evidence type="ECO:0000313" key="11">
    <source>
        <dbReference type="Proteomes" id="UP000808761"/>
    </source>
</evidence>